<reference evidence="1 2" key="1">
    <citation type="submission" date="2024-10" db="EMBL/GenBank/DDBJ databases">
        <title>The Natural Products Discovery Center: Release of the First 8490 Sequenced Strains for Exploring Actinobacteria Biosynthetic Diversity.</title>
        <authorList>
            <person name="Kalkreuter E."/>
            <person name="Kautsar S.A."/>
            <person name="Yang D."/>
            <person name="Bader C.D."/>
            <person name="Teijaro C.N."/>
            <person name="Fluegel L."/>
            <person name="Davis C.M."/>
            <person name="Simpson J.R."/>
            <person name="Lauterbach L."/>
            <person name="Steele A.D."/>
            <person name="Gui C."/>
            <person name="Meng S."/>
            <person name="Li G."/>
            <person name="Viehrig K."/>
            <person name="Ye F."/>
            <person name="Su P."/>
            <person name="Kiefer A.F."/>
            <person name="Nichols A."/>
            <person name="Cepeda A.J."/>
            <person name="Yan W."/>
            <person name="Fan B."/>
            <person name="Jiang Y."/>
            <person name="Adhikari A."/>
            <person name="Zheng C.-J."/>
            <person name="Schuster L."/>
            <person name="Cowan T.M."/>
            <person name="Smanski M.J."/>
            <person name="Chevrette M.G."/>
            <person name="De Carvalho L.P.S."/>
            <person name="Shen B."/>
        </authorList>
    </citation>
    <scope>NUCLEOTIDE SEQUENCE [LARGE SCALE GENOMIC DNA]</scope>
    <source>
        <strain evidence="1 2">NPDC007147</strain>
    </source>
</reference>
<accession>A0ABW6KTF2</accession>
<proteinExistence type="predicted"/>
<dbReference type="RefSeq" id="WP_388347887.1">
    <property type="nucleotide sequence ID" value="NZ_JBIAFJ010000013.1"/>
</dbReference>
<keyword evidence="2" id="KW-1185">Reference proteome</keyword>
<comment type="caution">
    <text evidence="1">The sequence shown here is derived from an EMBL/GenBank/DDBJ whole genome shotgun (WGS) entry which is preliminary data.</text>
</comment>
<evidence type="ECO:0008006" key="3">
    <source>
        <dbReference type="Google" id="ProtNLM"/>
    </source>
</evidence>
<gene>
    <name evidence="1" type="ORF">ACFYNZ_16850</name>
</gene>
<evidence type="ECO:0000313" key="2">
    <source>
        <dbReference type="Proteomes" id="UP001601197"/>
    </source>
</evidence>
<sequence>MRFLIVDDLAEKRDARKMWLMESRGAEAELPVTECESLDFEQARALGEDWLRFDCLVVDAHDDRPTAFREARAREVGVPYRSYDRFPGRDVVLAARQHHPELVIIVTSYYASSESMVAKQFAEAGAKYLFGSHQVPDREAFVAVVTNPSNHNEAVRYAKRRSTRTAEICELMASATDEKINAVFVPGRTGPRQRSRQIGRFANRLKDLLDVPQGGGIKSTYRQRLRVRLRQFFGAHLPNQDPPVDPGIDRGF</sequence>
<protein>
    <recommendedName>
        <fullName evidence="3">Response regulator</fullName>
    </recommendedName>
</protein>
<dbReference type="EMBL" id="JBIAFJ010000013">
    <property type="protein sequence ID" value="MFE9171166.1"/>
    <property type="molecule type" value="Genomic_DNA"/>
</dbReference>
<organism evidence="1 2">
    <name type="scientific">Streptomyces kebangsaanensis</name>
    <dbReference type="NCBI Taxonomy" id="864058"/>
    <lineage>
        <taxon>Bacteria</taxon>
        <taxon>Bacillati</taxon>
        <taxon>Actinomycetota</taxon>
        <taxon>Actinomycetes</taxon>
        <taxon>Kitasatosporales</taxon>
        <taxon>Streptomycetaceae</taxon>
        <taxon>Streptomyces</taxon>
    </lineage>
</organism>
<name>A0ABW6KTF2_9ACTN</name>
<evidence type="ECO:0000313" key="1">
    <source>
        <dbReference type="EMBL" id="MFE9171166.1"/>
    </source>
</evidence>
<dbReference type="Proteomes" id="UP001601197">
    <property type="component" value="Unassembled WGS sequence"/>
</dbReference>